<keyword evidence="2" id="KW-1185">Reference proteome</keyword>
<comment type="caution">
    <text evidence="1">The sequence shown here is derived from an EMBL/GenBank/DDBJ whole genome shotgun (WGS) entry which is preliminary data.</text>
</comment>
<reference evidence="1" key="1">
    <citation type="submission" date="2021-04" db="EMBL/GenBank/DDBJ databases">
        <title>Genome seq and assembly of Bacillus sp.</title>
        <authorList>
            <person name="Chhetri G."/>
        </authorList>
    </citation>
    <scope>NUCLEOTIDE SEQUENCE</scope>
    <source>
        <strain evidence="1">RG28</strain>
    </source>
</reference>
<dbReference type="Proteomes" id="UP000682134">
    <property type="component" value="Unassembled WGS sequence"/>
</dbReference>
<protein>
    <submittedName>
        <fullName evidence="1">Uncharacterized protein</fullName>
    </submittedName>
</protein>
<name>A0A940NM65_9BACI</name>
<dbReference type="EMBL" id="JAGIYQ010000001">
    <property type="protein sequence ID" value="MBP0724080.1"/>
    <property type="molecule type" value="Genomic_DNA"/>
</dbReference>
<organism evidence="1 2">
    <name type="scientific">Gottfriedia endophytica</name>
    <dbReference type="NCBI Taxonomy" id="2820819"/>
    <lineage>
        <taxon>Bacteria</taxon>
        <taxon>Bacillati</taxon>
        <taxon>Bacillota</taxon>
        <taxon>Bacilli</taxon>
        <taxon>Bacillales</taxon>
        <taxon>Bacillaceae</taxon>
        <taxon>Gottfriedia</taxon>
    </lineage>
</organism>
<dbReference type="AlphaFoldDB" id="A0A940NM65"/>
<accession>A0A940NM65</accession>
<evidence type="ECO:0000313" key="2">
    <source>
        <dbReference type="Proteomes" id="UP000682134"/>
    </source>
</evidence>
<evidence type="ECO:0000313" key="1">
    <source>
        <dbReference type="EMBL" id="MBP0724080.1"/>
    </source>
</evidence>
<proteinExistence type="predicted"/>
<gene>
    <name evidence="1" type="ORF">J5Y03_02645</name>
</gene>
<dbReference type="RefSeq" id="WP_209402155.1">
    <property type="nucleotide sequence ID" value="NZ_JAGIYQ010000001.1"/>
</dbReference>
<sequence>MKIKSEIKSITLQFESYQFPFPPVVTITTENEEIELENEIVKPKGLHYEYDAISADYNIDNANNIKFILETYQSIITEFNKYEWGKICKVSDNFEVKFIKP</sequence>